<dbReference type="Proteomes" id="UP000030751">
    <property type="component" value="Unassembled WGS sequence"/>
</dbReference>
<organism evidence="1">
    <name type="scientific">Fusarium oxysporum f. sp. pisi HDV247</name>
    <dbReference type="NCBI Taxonomy" id="1080344"/>
    <lineage>
        <taxon>Eukaryota</taxon>
        <taxon>Fungi</taxon>
        <taxon>Dikarya</taxon>
        <taxon>Ascomycota</taxon>
        <taxon>Pezizomycotina</taxon>
        <taxon>Sordariomycetes</taxon>
        <taxon>Hypocreomycetidae</taxon>
        <taxon>Hypocreales</taxon>
        <taxon>Nectriaceae</taxon>
        <taxon>Fusarium</taxon>
        <taxon>Fusarium oxysporum species complex</taxon>
    </lineage>
</organism>
<name>W9PWY2_FUSOX</name>
<dbReference type="HOGENOM" id="CLU_3392355_0_0_1"/>
<accession>W9PWY2</accession>
<protein>
    <submittedName>
        <fullName evidence="1">Uncharacterized protein</fullName>
    </submittedName>
</protein>
<proteinExistence type="predicted"/>
<reference evidence="1" key="2">
    <citation type="submission" date="2012-05" db="EMBL/GenBank/DDBJ databases">
        <title>Annotation of the Genome Sequence of Fusarium oxysporum HDV247.</title>
        <authorList>
            <consortium name="The Broad Institute Genomics Platform"/>
            <person name="Ma L.-J."/>
            <person name="Corby-Kistler H."/>
            <person name="Broz K."/>
            <person name="Gale L.R."/>
            <person name="Jonkers W."/>
            <person name="O'Donnell K."/>
            <person name="Ploetz R."/>
            <person name="Steinberg C."/>
            <person name="Schwartz D.C."/>
            <person name="VanEtten H."/>
            <person name="Zhou S."/>
            <person name="Young S.K."/>
            <person name="Zeng Q."/>
            <person name="Gargeya S."/>
            <person name="Fitzgerald M."/>
            <person name="Abouelleil A."/>
            <person name="Alvarado L."/>
            <person name="Chapman S.B."/>
            <person name="Gainer-Dewar J."/>
            <person name="Goldberg J."/>
            <person name="Griggs A."/>
            <person name="Gujja S."/>
            <person name="Hansen M."/>
            <person name="Howarth C."/>
            <person name="Imamovic A."/>
            <person name="Ireland A."/>
            <person name="Larimer J."/>
            <person name="McCowan C."/>
            <person name="Murphy C."/>
            <person name="Pearson M."/>
            <person name="Poon T.W."/>
            <person name="Priest M."/>
            <person name="Roberts A."/>
            <person name="Saif S."/>
            <person name="Shea T."/>
            <person name="Sykes S."/>
            <person name="Wortman J."/>
            <person name="Nusbaum C."/>
            <person name="Birren B."/>
        </authorList>
    </citation>
    <scope>NUCLEOTIDE SEQUENCE</scope>
    <source>
        <strain evidence="1">HDV247</strain>
    </source>
</reference>
<reference evidence="1" key="1">
    <citation type="submission" date="2011-10" db="EMBL/GenBank/DDBJ databases">
        <title>The Genome Sequence of Fusarium oxysporum HDV247.</title>
        <authorList>
            <consortium name="The Broad Institute Genome Sequencing Platform"/>
            <person name="Ma L.-J."/>
            <person name="Gale L.R."/>
            <person name="Schwartz D.C."/>
            <person name="Zhou S."/>
            <person name="Corby-Kistler H."/>
            <person name="Young S.K."/>
            <person name="Zeng Q."/>
            <person name="Gargeya S."/>
            <person name="Fitzgerald M."/>
            <person name="Haas B."/>
            <person name="Abouelleil A."/>
            <person name="Alvarado L."/>
            <person name="Arachchi H.M."/>
            <person name="Berlin A."/>
            <person name="Brown A."/>
            <person name="Chapman S.B."/>
            <person name="Chen Z."/>
            <person name="Dunbar C."/>
            <person name="Freedman E."/>
            <person name="Gearin G."/>
            <person name="Goldberg J."/>
            <person name="Griggs A."/>
            <person name="Gujja S."/>
            <person name="Heiman D."/>
            <person name="Howarth C."/>
            <person name="Larson L."/>
            <person name="Lui A."/>
            <person name="MacDonald P.J.P."/>
            <person name="Montmayeur A."/>
            <person name="Murphy C."/>
            <person name="Neiman D."/>
            <person name="Pearson M."/>
            <person name="Priest M."/>
            <person name="Roberts A."/>
            <person name="Saif S."/>
            <person name="Shea T."/>
            <person name="Shenoy N."/>
            <person name="Sisk P."/>
            <person name="Stolte C."/>
            <person name="Sykes S."/>
            <person name="Wortman J."/>
            <person name="Nusbaum C."/>
            <person name="Birren B."/>
        </authorList>
    </citation>
    <scope>NUCLEOTIDE SEQUENCE [LARGE SCALE GENOMIC DNA]</scope>
    <source>
        <strain evidence="1">HDV247</strain>
    </source>
</reference>
<dbReference type="EMBL" id="JH650970">
    <property type="protein sequence ID" value="EXA46792.1"/>
    <property type="molecule type" value="Genomic_DNA"/>
</dbReference>
<gene>
    <name evidence="1" type="ORF">FOVG_04115</name>
</gene>
<sequence length="32" mass="3637">MTVFIAILVIGHLIYRWSVIRLLVVGLKLSVL</sequence>
<evidence type="ECO:0000313" key="1">
    <source>
        <dbReference type="EMBL" id="EXA46792.1"/>
    </source>
</evidence>
<dbReference type="AlphaFoldDB" id="W9PWY2"/>